<reference evidence="2 3" key="1">
    <citation type="journal article" date="2012" name="Nat. Biotechnol.">
        <title>Draft genome sequence of pigeonpea (Cajanus cajan), an orphan legume crop of resource-poor farmers.</title>
        <authorList>
            <person name="Varshney R.K."/>
            <person name="Chen W."/>
            <person name="Li Y."/>
            <person name="Bharti A.K."/>
            <person name="Saxena R.K."/>
            <person name="Schlueter J.A."/>
            <person name="Donoghue M.T."/>
            <person name="Azam S."/>
            <person name="Fan G."/>
            <person name="Whaley A.M."/>
            <person name="Farmer A.D."/>
            <person name="Sheridan J."/>
            <person name="Iwata A."/>
            <person name="Tuteja R."/>
            <person name="Penmetsa R.V."/>
            <person name="Wu W."/>
            <person name="Upadhyaya H.D."/>
            <person name="Yang S.P."/>
            <person name="Shah T."/>
            <person name="Saxena K.B."/>
            <person name="Michael T."/>
            <person name="McCombie W.R."/>
            <person name="Yang B."/>
            <person name="Zhang G."/>
            <person name="Yang H."/>
            <person name="Wang J."/>
            <person name="Spillane C."/>
            <person name="Cook D.R."/>
            <person name="May G.D."/>
            <person name="Xu X."/>
            <person name="Jackson S.A."/>
        </authorList>
    </citation>
    <scope>NUCLEOTIDE SEQUENCE [LARGE SCALE GENOMIC DNA]</scope>
    <source>
        <strain evidence="3">cv. Asha</strain>
    </source>
</reference>
<dbReference type="PANTHER" id="PTHR31635:SF196">
    <property type="entry name" value="REVERSE TRANSCRIPTASE DOMAIN-CONTAINING PROTEIN-RELATED"/>
    <property type="match status" value="1"/>
</dbReference>
<evidence type="ECO:0000313" key="2">
    <source>
        <dbReference type="EMBL" id="KYP70197.1"/>
    </source>
</evidence>
<dbReference type="EMBL" id="CM003605">
    <property type="protein sequence ID" value="KYP70197.1"/>
    <property type="molecule type" value="Genomic_DNA"/>
</dbReference>
<keyword evidence="2" id="KW-0695">RNA-directed DNA polymerase</keyword>
<dbReference type="InterPro" id="IPR000477">
    <property type="entry name" value="RT_dom"/>
</dbReference>
<protein>
    <submittedName>
        <fullName evidence="2">LINE-1 reverse transcriptase isogeny</fullName>
    </submittedName>
</protein>
<evidence type="ECO:0000259" key="1">
    <source>
        <dbReference type="PROSITE" id="PS50878"/>
    </source>
</evidence>
<accession>A0A151TT38</accession>
<keyword evidence="3" id="KW-1185">Reference proteome</keyword>
<dbReference type="PANTHER" id="PTHR31635">
    <property type="entry name" value="REVERSE TRANSCRIPTASE DOMAIN-CONTAINING PROTEIN-RELATED"/>
    <property type="match status" value="1"/>
</dbReference>
<dbReference type="AlphaFoldDB" id="A0A151TT38"/>
<proteinExistence type="predicted"/>
<dbReference type="GO" id="GO:0003964">
    <property type="term" value="F:RNA-directed DNA polymerase activity"/>
    <property type="evidence" value="ECO:0007669"/>
    <property type="project" value="UniProtKB-KW"/>
</dbReference>
<feature type="domain" description="Reverse transcriptase" evidence="1">
    <location>
        <begin position="1"/>
        <end position="111"/>
    </location>
</feature>
<evidence type="ECO:0000313" key="3">
    <source>
        <dbReference type="Proteomes" id="UP000075243"/>
    </source>
</evidence>
<name>A0A151TT38_CAJCA</name>
<gene>
    <name evidence="2" type="ORF">KK1_009408</name>
</gene>
<keyword evidence="2" id="KW-0808">Transferase</keyword>
<organism evidence="2 3">
    <name type="scientific">Cajanus cajan</name>
    <name type="common">Pigeon pea</name>
    <name type="synonym">Cajanus indicus</name>
    <dbReference type="NCBI Taxonomy" id="3821"/>
    <lineage>
        <taxon>Eukaryota</taxon>
        <taxon>Viridiplantae</taxon>
        <taxon>Streptophyta</taxon>
        <taxon>Embryophyta</taxon>
        <taxon>Tracheophyta</taxon>
        <taxon>Spermatophyta</taxon>
        <taxon>Magnoliopsida</taxon>
        <taxon>eudicotyledons</taxon>
        <taxon>Gunneridae</taxon>
        <taxon>Pentapetalae</taxon>
        <taxon>rosids</taxon>
        <taxon>fabids</taxon>
        <taxon>Fabales</taxon>
        <taxon>Fabaceae</taxon>
        <taxon>Papilionoideae</taxon>
        <taxon>50 kb inversion clade</taxon>
        <taxon>NPAAA clade</taxon>
        <taxon>indigoferoid/millettioid clade</taxon>
        <taxon>Phaseoleae</taxon>
        <taxon>Cajanus</taxon>
    </lineage>
</organism>
<dbReference type="Proteomes" id="UP000075243">
    <property type="component" value="Chromosome 3"/>
</dbReference>
<dbReference type="OMA" id="FHIHELN"/>
<dbReference type="Gramene" id="C.cajan_09149.t">
    <property type="protein sequence ID" value="C.cajan_09149.t.cds1"/>
    <property type="gene ID" value="C.cajan_09149"/>
</dbReference>
<sequence length="111" mass="12921">MTLKINLEKAYDKVSWDFLQATLHRFDFPTGIIQMTMWEVESSMLSMLWNGGRLKPFQPSRGLKQGTPLSPYLFVLYVEILTFHIHELNREGSREAIQISREAQLCLICCL</sequence>
<dbReference type="STRING" id="3821.A0A151TT38"/>
<keyword evidence="2" id="KW-0548">Nucleotidyltransferase</keyword>
<dbReference type="PROSITE" id="PS50878">
    <property type="entry name" value="RT_POL"/>
    <property type="match status" value="1"/>
</dbReference>
<dbReference type="Pfam" id="PF00078">
    <property type="entry name" value="RVT_1"/>
    <property type="match status" value="1"/>
</dbReference>